<dbReference type="Pfam" id="PF01713">
    <property type="entry name" value="Smr"/>
    <property type="match status" value="1"/>
</dbReference>
<evidence type="ECO:0000256" key="1">
    <source>
        <dbReference type="ARBA" id="ARBA00022730"/>
    </source>
</evidence>
<dbReference type="NCBIfam" id="TIGR01069">
    <property type="entry name" value="mutS2"/>
    <property type="match status" value="1"/>
</dbReference>
<sequence length="789" mass="87205">MITSETMKRLEFDKILADIATRVHSDVTRSTVLAVMPQNDARSIADISGRVAEIRRLSSLGISLNISQFEDIRPLLDAVRPVGSFLAPQDLLLFIPVLRNFSDIARQFAPRSDIPLLKSLEPSLRPFADILEPLAASIDYDGSIMDSASPQLKEIRRGKRSLAARIRKKIEEIVRDNNIEIFLQDDFITQRSGRWVIPVRMDSKGMVKGVVHDVSSSGETAFMEPLEIIPFVNELENLTAEEKAEEIRILRQLSAWIREDAADLAACFGTLVVMDRLNGIALFSDQFGLEVARMNSSGGLTLAGARHPMLLMLQQQGVLQRVEPLDLHLDGNGQVMVITGPNAGGKTIALKTAGVLTLMALCGIPVPADGARSDFPLLDTLLVDIGDEQSIEESLSTFSAHVARIATILGQAGPRTLVLLDELGAGTEPQQGAAIACGVLRDLQGNGATVIATTHLSEIIGYVHSTPGMINAGMEYDAEKYTPLYRLISGEPGHSHAIEIARRFGMPEKVIEFARDMLGTAGADFTSLLAELHRKREELVEARRQLEQQQEQVKITEKELERRAAGIETARREAREKAWGEARELISTSRRRMNELLEEYKRERRSEIIDKLRNSEREITEQLKPKDHGDEEHKPLQDVSEGDAVHVRSLGHDAVVLQVIPKQGKVRVRAGSMELELPLNDLAAPLAKGGKKARQPDRKSWGAASAETEERELKLIGLRVEEALDMLEPFLNHSSLSGLREVRIIHGLGSGRLRQAVREHLARHPLVEEYRPGEAHEGRDGATVVTLRG</sequence>
<dbReference type="Pfam" id="PF20297">
    <property type="entry name" value="MSSS"/>
    <property type="match status" value="1"/>
</dbReference>
<dbReference type="PROSITE" id="PS50828">
    <property type="entry name" value="SMR"/>
    <property type="match status" value="1"/>
</dbReference>
<evidence type="ECO:0000256" key="5">
    <source>
        <dbReference type="ARBA" id="ARBA00022884"/>
    </source>
</evidence>
<organism evidence="11 12">
    <name type="scientific">Pelotalea chapellei</name>
    <dbReference type="NCBI Taxonomy" id="44671"/>
    <lineage>
        <taxon>Bacteria</taxon>
        <taxon>Pseudomonadati</taxon>
        <taxon>Thermodesulfobacteriota</taxon>
        <taxon>Desulfuromonadia</taxon>
        <taxon>Geobacterales</taxon>
        <taxon>Geobacteraceae</taxon>
        <taxon>Pelotalea</taxon>
    </lineage>
</organism>
<evidence type="ECO:0000256" key="2">
    <source>
        <dbReference type="ARBA" id="ARBA00022741"/>
    </source>
</evidence>
<comment type="subunit">
    <text evidence="7">Homodimer. Binds to stalled ribosomes, contacting rRNA.</text>
</comment>
<keyword evidence="12" id="KW-1185">Reference proteome</keyword>
<keyword evidence="7" id="KW-0540">Nuclease</keyword>
<dbReference type="InterPro" id="IPR036187">
    <property type="entry name" value="DNA_mismatch_repair_MutS_sf"/>
</dbReference>
<evidence type="ECO:0000256" key="3">
    <source>
        <dbReference type="ARBA" id="ARBA00022801"/>
    </source>
</evidence>
<gene>
    <name evidence="7" type="primary">mutS2</name>
    <name evidence="7" type="synonym">rqcU</name>
    <name evidence="11" type="ORF">KJB30_17080</name>
</gene>
<keyword evidence="3 7" id="KW-0378">Hydrolase</keyword>
<dbReference type="InterPro" id="IPR007696">
    <property type="entry name" value="DNA_mismatch_repair_MutS_core"/>
</dbReference>
<dbReference type="SMART" id="SM00463">
    <property type="entry name" value="SMR"/>
    <property type="match status" value="1"/>
</dbReference>
<dbReference type="SMART" id="SM00534">
    <property type="entry name" value="MUTSac"/>
    <property type="match status" value="1"/>
</dbReference>
<feature type="domain" description="Smr" evidence="10">
    <location>
        <begin position="713"/>
        <end position="788"/>
    </location>
</feature>
<evidence type="ECO:0000256" key="9">
    <source>
        <dbReference type="SAM" id="MobiDB-lite"/>
    </source>
</evidence>
<evidence type="ECO:0000313" key="12">
    <source>
        <dbReference type="Proteomes" id="UP000784128"/>
    </source>
</evidence>
<dbReference type="InterPro" id="IPR045076">
    <property type="entry name" value="MutS"/>
</dbReference>
<dbReference type="InterPro" id="IPR002625">
    <property type="entry name" value="Smr_dom"/>
</dbReference>
<evidence type="ECO:0000256" key="8">
    <source>
        <dbReference type="SAM" id="Coils"/>
    </source>
</evidence>
<evidence type="ECO:0000256" key="6">
    <source>
        <dbReference type="ARBA" id="ARBA00023125"/>
    </source>
</evidence>
<comment type="caution">
    <text evidence="11">The sequence shown here is derived from an EMBL/GenBank/DDBJ whole genome shotgun (WGS) entry which is preliminary data.</text>
</comment>
<feature type="region of interest" description="Disordered" evidence="9">
    <location>
        <begin position="616"/>
        <end position="639"/>
    </location>
</feature>
<keyword evidence="4 7" id="KW-0067">ATP-binding</keyword>
<dbReference type="InterPro" id="IPR027417">
    <property type="entry name" value="P-loop_NTPase"/>
</dbReference>
<dbReference type="InterPro" id="IPR000432">
    <property type="entry name" value="DNA_mismatch_repair_MutS_C"/>
</dbReference>
<keyword evidence="5 7" id="KW-0694">RNA-binding</keyword>
<keyword evidence="2 7" id="KW-0547">Nucleotide-binding</keyword>
<dbReference type="HAMAP" id="MF_00092">
    <property type="entry name" value="MutS2"/>
    <property type="match status" value="1"/>
</dbReference>
<dbReference type="Pfam" id="PF00488">
    <property type="entry name" value="MutS_V"/>
    <property type="match status" value="1"/>
</dbReference>
<evidence type="ECO:0000259" key="10">
    <source>
        <dbReference type="PROSITE" id="PS50828"/>
    </source>
</evidence>
<evidence type="ECO:0000313" key="11">
    <source>
        <dbReference type="EMBL" id="MBT1073500.1"/>
    </source>
</evidence>
<feature type="coiled-coil region" evidence="8">
    <location>
        <begin position="525"/>
        <end position="606"/>
    </location>
</feature>
<dbReference type="EC" id="3.1.-.-" evidence="7"/>
<feature type="binding site" evidence="7">
    <location>
        <begin position="340"/>
        <end position="347"/>
    </location>
    <ligand>
        <name>ATP</name>
        <dbReference type="ChEBI" id="CHEBI:30616"/>
    </ligand>
</feature>
<protein>
    <recommendedName>
        <fullName evidence="7">Endonuclease MutS2</fullName>
        <ecNumber evidence="7">3.1.-.-</ecNumber>
    </recommendedName>
    <alternativeName>
        <fullName evidence="7">Ribosome-associated protein quality control-upstream factor</fullName>
        <shortName evidence="7">RQC-upstream factor</shortName>
        <shortName evidence="7">RqcU</shortName>
        <ecNumber evidence="7">3.6.4.-</ecNumber>
    </alternativeName>
</protein>
<dbReference type="SUPFAM" id="SSF160443">
    <property type="entry name" value="SMR domain-like"/>
    <property type="match status" value="1"/>
</dbReference>
<keyword evidence="8" id="KW-0175">Coiled coil</keyword>
<dbReference type="SUPFAM" id="SSF48334">
    <property type="entry name" value="DNA repair protein MutS, domain III"/>
    <property type="match status" value="1"/>
</dbReference>
<comment type="function">
    <text evidence="7">Endonuclease that is involved in the suppression of homologous recombination and thus may have a key role in the control of bacterial genetic diversity.</text>
</comment>
<dbReference type="RefSeq" id="WP_214301585.1">
    <property type="nucleotide sequence ID" value="NZ_JAHDYS010000023.1"/>
</dbReference>
<evidence type="ECO:0000256" key="7">
    <source>
        <dbReference type="HAMAP-Rule" id="MF_00092"/>
    </source>
</evidence>
<keyword evidence="1 7" id="KW-0699">rRNA-binding</keyword>
<keyword evidence="7 11" id="KW-0255">Endonuclease</keyword>
<dbReference type="SMART" id="SM00533">
    <property type="entry name" value="MUTSd"/>
    <property type="match status" value="1"/>
</dbReference>
<accession>A0ABS5UCT9</accession>
<dbReference type="EMBL" id="JAHDYS010000023">
    <property type="protein sequence ID" value="MBT1073500.1"/>
    <property type="molecule type" value="Genomic_DNA"/>
</dbReference>
<name>A0ABS5UCT9_9BACT</name>
<dbReference type="SUPFAM" id="SSF52540">
    <property type="entry name" value="P-loop containing nucleoside triphosphate hydrolases"/>
    <property type="match status" value="1"/>
</dbReference>
<feature type="compositionally biased region" description="Basic and acidic residues" evidence="9">
    <location>
        <begin position="616"/>
        <end position="636"/>
    </location>
</feature>
<dbReference type="Gene3D" id="3.30.1370.110">
    <property type="match status" value="1"/>
</dbReference>
<dbReference type="PANTHER" id="PTHR48466">
    <property type="entry name" value="OS10G0509000 PROTEIN-RELATED"/>
    <property type="match status" value="1"/>
</dbReference>
<dbReference type="GO" id="GO:0004519">
    <property type="term" value="F:endonuclease activity"/>
    <property type="evidence" value="ECO:0007669"/>
    <property type="project" value="UniProtKB-KW"/>
</dbReference>
<comment type="function">
    <text evidence="7">Acts as a ribosome collision sensor, splitting the ribosome into its 2 subunits. Detects stalled/collided 70S ribosomes which it binds and splits by an ATP-hydrolysis driven conformational change. Acts upstream of the ribosome quality control system (RQC), a ribosome-associated complex that mediates the extraction of incompletely synthesized nascent chains from stalled ribosomes and their subsequent degradation. Probably generates substrates for RQC.</text>
</comment>
<proteinExistence type="inferred from homology"/>
<dbReference type="PROSITE" id="PS00486">
    <property type="entry name" value="DNA_MISMATCH_REPAIR_2"/>
    <property type="match status" value="1"/>
</dbReference>
<reference evidence="11 12" key="1">
    <citation type="submission" date="2021-05" db="EMBL/GenBank/DDBJ databases">
        <title>The draft genome of Geobacter chapellei DSM 13688.</title>
        <authorList>
            <person name="Xu Z."/>
            <person name="Masuda Y."/>
            <person name="Itoh H."/>
            <person name="Senoo K."/>
        </authorList>
    </citation>
    <scope>NUCLEOTIDE SEQUENCE [LARGE SCALE GENOMIC DNA]</scope>
    <source>
        <strain evidence="11 12">DSM 13688</strain>
    </source>
</reference>
<evidence type="ECO:0000256" key="4">
    <source>
        <dbReference type="ARBA" id="ARBA00022840"/>
    </source>
</evidence>
<dbReference type="InterPro" id="IPR036063">
    <property type="entry name" value="Smr_dom_sf"/>
</dbReference>
<dbReference type="PANTHER" id="PTHR48466:SF2">
    <property type="entry name" value="OS10G0509000 PROTEIN"/>
    <property type="match status" value="1"/>
</dbReference>
<keyword evidence="6 7" id="KW-0238">DNA-binding</keyword>
<dbReference type="PIRSF" id="PIRSF005814">
    <property type="entry name" value="MutS_YshD"/>
    <property type="match status" value="1"/>
</dbReference>
<dbReference type="Gene3D" id="3.40.50.300">
    <property type="entry name" value="P-loop containing nucleotide triphosphate hydrolases"/>
    <property type="match status" value="1"/>
</dbReference>
<dbReference type="InterPro" id="IPR005747">
    <property type="entry name" value="MutS2"/>
</dbReference>
<dbReference type="InterPro" id="IPR046893">
    <property type="entry name" value="MSSS"/>
</dbReference>
<dbReference type="EC" id="3.6.4.-" evidence="7"/>
<comment type="similarity">
    <text evidence="7">Belongs to the DNA mismatch repair MutS family. MutS2 subfamily.</text>
</comment>
<dbReference type="Proteomes" id="UP000784128">
    <property type="component" value="Unassembled WGS sequence"/>
</dbReference>